<feature type="compositionally biased region" description="Polar residues" evidence="1">
    <location>
        <begin position="27"/>
        <end position="52"/>
    </location>
</feature>
<reference evidence="3" key="1">
    <citation type="journal article" date="2013" name="Genome Announc.">
        <title>Draft genome sequence of the grapevine dieback fungus Eutypa lata UCR-EL1.</title>
        <authorList>
            <person name="Blanco-Ulate B."/>
            <person name="Rolshausen P.E."/>
            <person name="Cantu D."/>
        </authorList>
    </citation>
    <scope>NUCLEOTIDE SEQUENCE [LARGE SCALE GENOMIC DNA]</scope>
    <source>
        <strain evidence="3">UCR-EL1</strain>
    </source>
</reference>
<dbReference type="Proteomes" id="UP000012174">
    <property type="component" value="Unassembled WGS sequence"/>
</dbReference>
<gene>
    <name evidence="2" type="ORF">UCREL1_1387</name>
</gene>
<keyword evidence="3" id="KW-1185">Reference proteome</keyword>
<feature type="compositionally biased region" description="Basic and acidic residues" evidence="1">
    <location>
        <begin position="17"/>
        <end position="26"/>
    </location>
</feature>
<dbReference type="HOGENOM" id="CLU_1695462_0_0_1"/>
<proteinExistence type="predicted"/>
<protein>
    <submittedName>
        <fullName evidence="2">Uncharacterized protein</fullName>
    </submittedName>
</protein>
<dbReference type="EMBL" id="KB705622">
    <property type="protein sequence ID" value="EMR71571.1"/>
    <property type="molecule type" value="Genomic_DNA"/>
</dbReference>
<evidence type="ECO:0000256" key="1">
    <source>
        <dbReference type="SAM" id="MobiDB-lite"/>
    </source>
</evidence>
<dbReference type="AlphaFoldDB" id="M7TNU3"/>
<evidence type="ECO:0000313" key="3">
    <source>
        <dbReference type="Proteomes" id="UP000012174"/>
    </source>
</evidence>
<dbReference type="KEGG" id="ela:UCREL1_1387"/>
<evidence type="ECO:0000313" key="2">
    <source>
        <dbReference type="EMBL" id="EMR71571.1"/>
    </source>
</evidence>
<sequence length="155" mass="17633">MTFSTLLGVGITKSKGKASEPQRDQSRLSSIMGSFNAAQSTPDLRNDIQNDVSAPPEPELSENVVEDSPEHTTAAATKSPKKVRFEDSPIDMDTGKPHTLSTRPHQEWVMMQSIKSVENDLKRVWWFNKHSYSTRLALEEELRQYRMGLELYSHR</sequence>
<organism evidence="2 3">
    <name type="scientific">Eutypa lata (strain UCR-EL1)</name>
    <name type="common">Grapevine dieback disease fungus</name>
    <name type="synonym">Eutypa armeniacae</name>
    <dbReference type="NCBI Taxonomy" id="1287681"/>
    <lineage>
        <taxon>Eukaryota</taxon>
        <taxon>Fungi</taxon>
        <taxon>Dikarya</taxon>
        <taxon>Ascomycota</taxon>
        <taxon>Pezizomycotina</taxon>
        <taxon>Sordariomycetes</taxon>
        <taxon>Xylariomycetidae</taxon>
        <taxon>Xylariales</taxon>
        <taxon>Diatrypaceae</taxon>
        <taxon>Eutypa</taxon>
    </lineage>
</organism>
<name>M7TNU3_EUTLA</name>
<feature type="region of interest" description="Disordered" evidence="1">
    <location>
        <begin position="1"/>
        <end position="104"/>
    </location>
</feature>
<accession>M7TNU3</accession>